<evidence type="ECO:0000313" key="13">
    <source>
        <dbReference type="Proteomes" id="UP000694383"/>
    </source>
</evidence>
<dbReference type="PRINTS" id="PR00237">
    <property type="entry name" value="GPCRRHODOPSN"/>
</dbReference>
<feature type="transmembrane region" description="Helical" evidence="10">
    <location>
        <begin position="255"/>
        <end position="275"/>
    </location>
</feature>
<name>A0A8C7XY60_9TELE</name>
<feature type="transmembrane region" description="Helical" evidence="10">
    <location>
        <begin position="70"/>
        <end position="87"/>
    </location>
</feature>
<evidence type="ECO:0000256" key="4">
    <source>
        <dbReference type="ARBA" id="ARBA00022989"/>
    </source>
</evidence>
<reference evidence="12" key="1">
    <citation type="submission" date="2025-08" db="UniProtKB">
        <authorList>
            <consortium name="Ensembl"/>
        </authorList>
    </citation>
    <scope>IDENTIFICATION</scope>
</reference>
<dbReference type="GeneTree" id="ENSGT01050000244823"/>
<evidence type="ECO:0000256" key="10">
    <source>
        <dbReference type="SAM" id="Phobius"/>
    </source>
</evidence>
<dbReference type="PANTHER" id="PTHR24249:SF381">
    <property type="entry name" value="TRACE AMINE ASSOCIATED RECEPTOR 19P-RELATED"/>
    <property type="match status" value="1"/>
</dbReference>
<feature type="transmembrane region" description="Helical" evidence="10">
    <location>
        <begin position="149"/>
        <end position="169"/>
    </location>
</feature>
<reference evidence="12" key="2">
    <citation type="submission" date="2025-09" db="UniProtKB">
        <authorList>
            <consortium name="Ensembl"/>
        </authorList>
    </citation>
    <scope>IDENTIFICATION</scope>
</reference>
<dbReference type="PROSITE" id="PS00237">
    <property type="entry name" value="G_PROTEIN_RECEP_F1_1"/>
    <property type="match status" value="1"/>
</dbReference>
<comment type="similarity">
    <text evidence="9">Belongs to the G-protein coupled receptor 1 family.</text>
</comment>
<evidence type="ECO:0000256" key="8">
    <source>
        <dbReference type="ARBA" id="ARBA00023224"/>
    </source>
</evidence>
<evidence type="ECO:0000313" key="12">
    <source>
        <dbReference type="Ensembl" id="ENSOSIP00000020440.1"/>
    </source>
</evidence>
<sequence length="333" mass="37038">SLEKACGDIQRQLCFPPLSNSSCRKPRSALSEAVFLRFLLFSLSLITVALNLLVIIAVSHFRQLHTPTNILLLSLAVSDFLVGLLLMPGEILRNTACWFLGDLMCSLYNYVSYIITSTSVGDMVLISVDRYVAICDPLHYPSRVTERRVKVCVCLCWLCSALYNSGIVMSDLKQPGRYNSCHGECVIAVIYVVGSLDLVLTFIVPVFVIVVLYMRVFVVAVSQARTMRSHVTAVTLHLSMAATSKKSELKAARTLGVLMLVFLTCFCPYYCVSLAGDELISHSSASYSLFLFYLNSTLNPLIYAMFYPWFRKAVSLIVTLQILHPGSSEVNIH</sequence>
<evidence type="ECO:0000256" key="9">
    <source>
        <dbReference type="RuleBase" id="RU000688"/>
    </source>
</evidence>
<evidence type="ECO:0000256" key="5">
    <source>
        <dbReference type="ARBA" id="ARBA00023040"/>
    </source>
</evidence>
<comment type="subcellular location">
    <subcellularLocation>
        <location evidence="1">Cell membrane</location>
        <topology evidence="1">Multi-pass membrane protein</topology>
    </subcellularLocation>
</comment>
<dbReference type="SMART" id="SM01381">
    <property type="entry name" value="7TM_GPCR_Srsx"/>
    <property type="match status" value="1"/>
</dbReference>
<keyword evidence="5 9" id="KW-0297">G-protein coupled receptor</keyword>
<keyword evidence="8 9" id="KW-0807">Transducer</keyword>
<dbReference type="InterPro" id="IPR017452">
    <property type="entry name" value="GPCR_Rhodpsn_7TM"/>
</dbReference>
<evidence type="ECO:0000256" key="6">
    <source>
        <dbReference type="ARBA" id="ARBA00023136"/>
    </source>
</evidence>
<dbReference type="InterPro" id="IPR000276">
    <property type="entry name" value="GPCR_Rhodpsn"/>
</dbReference>
<dbReference type="FunFam" id="1.20.1070.10:FF:000318">
    <property type="entry name" value="Trace amine associated receptor 15"/>
    <property type="match status" value="1"/>
</dbReference>
<evidence type="ECO:0000256" key="3">
    <source>
        <dbReference type="ARBA" id="ARBA00022692"/>
    </source>
</evidence>
<protein>
    <recommendedName>
        <fullName evidence="11">G-protein coupled receptors family 1 profile domain-containing protein</fullName>
    </recommendedName>
</protein>
<keyword evidence="6 10" id="KW-0472">Membrane</keyword>
<keyword evidence="4 10" id="KW-1133">Transmembrane helix</keyword>
<keyword evidence="7 9" id="KW-0675">Receptor</keyword>
<evidence type="ECO:0000256" key="1">
    <source>
        <dbReference type="ARBA" id="ARBA00004651"/>
    </source>
</evidence>
<feature type="domain" description="G-protein coupled receptors family 1 profile" evidence="11">
    <location>
        <begin position="50"/>
        <end position="303"/>
    </location>
</feature>
<accession>A0A8C7XY60</accession>
<proteinExistence type="inferred from homology"/>
<feature type="transmembrane region" description="Helical" evidence="10">
    <location>
        <begin position="107"/>
        <end position="128"/>
    </location>
</feature>
<dbReference type="CDD" id="cd15055">
    <property type="entry name" value="7tmA_TAARs"/>
    <property type="match status" value="1"/>
</dbReference>
<dbReference type="InterPro" id="IPR050569">
    <property type="entry name" value="TAAR"/>
</dbReference>
<dbReference type="Gene3D" id="1.20.1070.10">
    <property type="entry name" value="Rhodopsin 7-helix transmembrane proteins"/>
    <property type="match status" value="1"/>
</dbReference>
<dbReference type="PANTHER" id="PTHR24249">
    <property type="entry name" value="HISTAMINE RECEPTOR-RELATED G-PROTEIN COUPLED RECEPTOR"/>
    <property type="match status" value="1"/>
</dbReference>
<feature type="transmembrane region" description="Helical" evidence="10">
    <location>
        <begin position="34"/>
        <end position="58"/>
    </location>
</feature>
<evidence type="ECO:0000256" key="7">
    <source>
        <dbReference type="ARBA" id="ARBA00023170"/>
    </source>
</evidence>
<dbReference type="Proteomes" id="UP000694383">
    <property type="component" value="Unplaced"/>
</dbReference>
<dbReference type="PROSITE" id="PS50262">
    <property type="entry name" value="G_PROTEIN_RECEP_F1_2"/>
    <property type="match status" value="1"/>
</dbReference>
<dbReference type="GO" id="GO:0001594">
    <property type="term" value="F:trace-amine receptor activity"/>
    <property type="evidence" value="ECO:0007669"/>
    <property type="project" value="TreeGrafter"/>
</dbReference>
<evidence type="ECO:0000259" key="11">
    <source>
        <dbReference type="PROSITE" id="PS50262"/>
    </source>
</evidence>
<dbReference type="SUPFAM" id="SSF81321">
    <property type="entry name" value="Family A G protein-coupled receptor-like"/>
    <property type="match status" value="1"/>
</dbReference>
<keyword evidence="3 9" id="KW-0812">Transmembrane</keyword>
<organism evidence="12 13">
    <name type="scientific">Oryzias sinensis</name>
    <name type="common">Chinese medaka</name>
    <dbReference type="NCBI Taxonomy" id="183150"/>
    <lineage>
        <taxon>Eukaryota</taxon>
        <taxon>Metazoa</taxon>
        <taxon>Chordata</taxon>
        <taxon>Craniata</taxon>
        <taxon>Vertebrata</taxon>
        <taxon>Euteleostomi</taxon>
        <taxon>Actinopterygii</taxon>
        <taxon>Neopterygii</taxon>
        <taxon>Teleostei</taxon>
        <taxon>Neoteleostei</taxon>
        <taxon>Acanthomorphata</taxon>
        <taxon>Ovalentaria</taxon>
        <taxon>Atherinomorphae</taxon>
        <taxon>Beloniformes</taxon>
        <taxon>Adrianichthyidae</taxon>
        <taxon>Oryziinae</taxon>
        <taxon>Oryzias</taxon>
    </lineage>
</organism>
<keyword evidence="2" id="KW-1003">Cell membrane</keyword>
<feature type="transmembrane region" description="Helical" evidence="10">
    <location>
        <begin position="189"/>
        <end position="218"/>
    </location>
</feature>
<dbReference type="GO" id="GO:0005886">
    <property type="term" value="C:plasma membrane"/>
    <property type="evidence" value="ECO:0007669"/>
    <property type="project" value="UniProtKB-SubCell"/>
</dbReference>
<keyword evidence="13" id="KW-1185">Reference proteome</keyword>
<feature type="transmembrane region" description="Helical" evidence="10">
    <location>
        <begin position="287"/>
        <end position="310"/>
    </location>
</feature>
<dbReference type="Ensembl" id="ENSOSIT00000021582.1">
    <property type="protein sequence ID" value="ENSOSIP00000020440.1"/>
    <property type="gene ID" value="ENSOSIG00000010925.1"/>
</dbReference>
<dbReference type="Pfam" id="PF00001">
    <property type="entry name" value="7tm_1"/>
    <property type="match status" value="1"/>
</dbReference>
<evidence type="ECO:0000256" key="2">
    <source>
        <dbReference type="ARBA" id="ARBA00022475"/>
    </source>
</evidence>
<dbReference type="AlphaFoldDB" id="A0A8C7XY60"/>